<keyword evidence="1" id="KW-0472">Membrane</keyword>
<organism evidence="2">
    <name type="scientific">marine sediment metagenome</name>
    <dbReference type="NCBI Taxonomy" id="412755"/>
    <lineage>
        <taxon>unclassified sequences</taxon>
        <taxon>metagenomes</taxon>
        <taxon>ecological metagenomes</taxon>
    </lineage>
</organism>
<evidence type="ECO:0000256" key="1">
    <source>
        <dbReference type="SAM" id="Phobius"/>
    </source>
</evidence>
<feature type="transmembrane region" description="Helical" evidence="1">
    <location>
        <begin position="54"/>
        <end position="72"/>
    </location>
</feature>
<keyword evidence="1" id="KW-0812">Transmembrane</keyword>
<proteinExistence type="predicted"/>
<dbReference type="EMBL" id="BARV01024409">
    <property type="protein sequence ID" value="GAI46302.1"/>
    <property type="molecule type" value="Genomic_DNA"/>
</dbReference>
<dbReference type="AlphaFoldDB" id="X1NQI0"/>
<feature type="transmembrane region" description="Helical" evidence="1">
    <location>
        <begin position="116"/>
        <end position="138"/>
    </location>
</feature>
<feature type="non-terminal residue" evidence="2">
    <location>
        <position position="1"/>
    </location>
</feature>
<keyword evidence="1" id="KW-1133">Transmembrane helix</keyword>
<evidence type="ECO:0000313" key="2">
    <source>
        <dbReference type="EMBL" id="GAI46302.1"/>
    </source>
</evidence>
<name>X1NQI0_9ZZZZ</name>
<protein>
    <submittedName>
        <fullName evidence="2">Uncharacterized protein</fullName>
    </submittedName>
</protein>
<comment type="caution">
    <text evidence="2">The sequence shown here is derived from an EMBL/GenBank/DDBJ whole genome shotgun (WGS) entry which is preliminary data.</text>
</comment>
<feature type="transmembrane region" description="Helical" evidence="1">
    <location>
        <begin position="144"/>
        <end position="167"/>
    </location>
</feature>
<feature type="transmembrane region" description="Helical" evidence="1">
    <location>
        <begin position="26"/>
        <end position="48"/>
    </location>
</feature>
<gene>
    <name evidence="2" type="ORF">S06H3_39851</name>
</gene>
<accession>X1NQI0</accession>
<reference evidence="2" key="1">
    <citation type="journal article" date="2014" name="Front. Microbiol.">
        <title>High frequency of phylogenetically diverse reductive dehalogenase-homologous genes in deep subseafloor sedimentary metagenomes.</title>
        <authorList>
            <person name="Kawai M."/>
            <person name="Futagami T."/>
            <person name="Toyoda A."/>
            <person name="Takaki Y."/>
            <person name="Nishi S."/>
            <person name="Hori S."/>
            <person name="Arai W."/>
            <person name="Tsubouchi T."/>
            <person name="Morono Y."/>
            <person name="Uchiyama I."/>
            <person name="Ito T."/>
            <person name="Fujiyama A."/>
            <person name="Inagaki F."/>
            <person name="Takami H."/>
        </authorList>
    </citation>
    <scope>NUCLEOTIDE SEQUENCE</scope>
    <source>
        <strain evidence="2">Expedition CK06-06</strain>
    </source>
</reference>
<sequence length="233" mass="27061">TWQDESNCFECSLDEKLNCRYNKKQWQYLVSTLIPWILLEAGGLIFIGFTPGKWWPLITYSGVTTAFFFLGIKSYVLCSHCPFYAEEGKILHCPANTGLPKFWKYRPEPMSAFEKIILTIFFLFLFSWGVGWEIYGIYFAAKNFGYLGLTFTLNLSVVTLLTIVSVIRFIVVLQKSFCPYCPNFSCPMNRVSKEIIAEYLEKNSKMKEVWEKKGFVIIKQTKTPQKREGKSDE</sequence>